<keyword evidence="3" id="KW-1185">Reference proteome</keyword>
<comment type="caution">
    <text evidence="2">The sequence shown here is derived from an EMBL/GenBank/DDBJ whole genome shotgun (WGS) entry which is preliminary data.</text>
</comment>
<dbReference type="RefSeq" id="WP_277193243.1">
    <property type="nucleotide sequence ID" value="NZ_JAROAV010000044.1"/>
</dbReference>
<dbReference type="SUPFAM" id="SSF53474">
    <property type="entry name" value="alpha/beta-Hydrolases"/>
    <property type="match status" value="1"/>
</dbReference>
<protein>
    <submittedName>
        <fullName evidence="2">Alpha/beta fold hydrolase</fullName>
    </submittedName>
</protein>
<feature type="domain" description="AB hydrolase-1" evidence="1">
    <location>
        <begin position="35"/>
        <end position="290"/>
    </location>
</feature>
<proteinExistence type="predicted"/>
<dbReference type="PANTHER" id="PTHR46438:SF11">
    <property type="entry name" value="LIPASE-RELATED"/>
    <property type="match status" value="1"/>
</dbReference>
<name>A0ABT6CAT7_9MICO</name>
<evidence type="ECO:0000313" key="3">
    <source>
        <dbReference type="Proteomes" id="UP001528912"/>
    </source>
</evidence>
<dbReference type="PRINTS" id="PR00111">
    <property type="entry name" value="ABHYDROLASE"/>
</dbReference>
<dbReference type="PANTHER" id="PTHR46438">
    <property type="entry name" value="ALPHA/BETA-HYDROLASES SUPERFAMILY PROTEIN"/>
    <property type="match status" value="1"/>
</dbReference>
<accession>A0ABT6CAT7</accession>
<dbReference type="EMBL" id="JAROAV010000044">
    <property type="protein sequence ID" value="MDF8265994.1"/>
    <property type="molecule type" value="Genomic_DNA"/>
</dbReference>
<dbReference type="Gene3D" id="3.40.50.1820">
    <property type="entry name" value="alpha/beta hydrolase"/>
    <property type="match status" value="1"/>
</dbReference>
<dbReference type="InterPro" id="IPR029058">
    <property type="entry name" value="AB_hydrolase_fold"/>
</dbReference>
<dbReference type="GO" id="GO:0016787">
    <property type="term" value="F:hydrolase activity"/>
    <property type="evidence" value="ECO:0007669"/>
    <property type="project" value="UniProtKB-KW"/>
</dbReference>
<dbReference type="Proteomes" id="UP001528912">
    <property type="component" value="Unassembled WGS sequence"/>
</dbReference>
<dbReference type="Pfam" id="PF12697">
    <property type="entry name" value="Abhydrolase_6"/>
    <property type="match status" value="1"/>
</dbReference>
<organism evidence="2 3">
    <name type="scientific">Luteipulveratus flavus</name>
    <dbReference type="NCBI Taxonomy" id="3031728"/>
    <lineage>
        <taxon>Bacteria</taxon>
        <taxon>Bacillati</taxon>
        <taxon>Actinomycetota</taxon>
        <taxon>Actinomycetes</taxon>
        <taxon>Micrococcales</taxon>
        <taxon>Dermacoccaceae</taxon>
        <taxon>Luteipulveratus</taxon>
    </lineage>
</organism>
<sequence>MTETPPDVLPPQWVDIDGTRVHFVHADGPATGPTFVLVHGLGGSLANWDSLTPYLQRHGQVYALDLAGFGRTRTEPGHATVRRNQQLLDAFLRRVVGRQVVLVGNSMGGLIVAAQAARSPGTVTGVVLVDPALPVSPAAPPHPLVTVAFGLYAVPPLGRRFLSGRAARGTLEQQVKEVFTLVTYDLSRVPRWLFDRHVEAARLSAEDPHSTEAFLVAARSILLALGRRTAYNRELGRILAPVLLIHGDRDRLVNVGTARSAAARFPAWTYAEGKDLGHCPMFEDPAWVADHLLAWLGSHPRIARKASAQGSDPVPPSSTSS</sequence>
<evidence type="ECO:0000313" key="2">
    <source>
        <dbReference type="EMBL" id="MDF8265994.1"/>
    </source>
</evidence>
<dbReference type="InterPro" id="IPR000073">
    <property type="entry name" value="AB_hydrolase_1"/>
</dbReference>
<keyword evidence="2" id="KW-0378">Hydrolase</keyword>
<gene>
    <name evidence="2" type="ORF">P4R38_17235</name>
</gene>
<evidence type="ECO:0000259" key="1">
    <source>
        <dbReference type="Pfam" id="PF12697"/>
    </source>
</evidence>
<reference evidence="2 3" key="1">
    <citation type="submission" date="2023-03" db="EMBL/GenBank/DDBJ databases">
        <title>YIM 133296 draft genome.</title>
        <authorList>
            <person name="Xiong L."/>
        </authorList>
    </citation>
    <scope>NUCLEOTIDE SEQUENCE [LARGE SCALE GENOMIC DNA]</scope>
    <source>
        <strain evidence="2 3">YIM 133296</strain>
    </source>
</reference>